<dbReference type="EMBL" id="JARAKF010000001">
    <property type="protein sequence ID" value="MDU9000695.1"/>
    <property type="molecule type" value="Genomic_DNA"/>
</dbReference>
<protein>
    <recommendedName>
        <fullName evidence="2">Transcriptional regulator SbtR-like C-terminal domain-containing protein</fullName>
    </recommendedName>
</protein>
<evidence type="ECO:0000259" key="2">
    <source>
        <dbReference type="Pfam" id="PF21597"/>
    </source>
</evidence>
<dbReference type="InterPro" id="IPR036271">
    <property type="entry name" value="Tet_transcr_reg_TetR-rel_C_sf"/>
</dbReference>
<proteinExistence type="predicted"/>
<gene>
    <name evidence="3" type="ORF">PU648_52050</name>
</gene>
<evidence type="ECO:0000313" key="3">
    <source>
        <dbReference type="EMBL" id="MDU9000695.1"/>
    </source>
</evidence>
<feature type="region of interest" description="Disordered" evidence="1">
    <location>
        <begin position="99"/>
        <end position="119"/>
    </location>
</feature>
<reference evidence="3 4" key="1">
    <citation type="submission" date="2023-02" db="EMBL/GenBank/DDBJ databases">
        <authorList>
            <person name="Maleckis M."/>
        </authorList>
    </citation>
    <scope>NUCLEOTIDE SEQUENCE [LARGE SCALE GENOMIC DNA]</scope>
    <source>
        <strain evidence="3 4">P8-A2</strain>
    </source>
</reference>
<dbReference type="Gene3D" id="1.10.357.10">
    <property type="entry name" value="Tetracycline Repressor, domain 2"/>
    <property type="match status" value="1"/>
</dbReference>
<comment type="caution">
    <text evidence="3">The sequence shown here is derived from an EMBL/GenBank/DDBJ whole genome shotgun (WGS) entry which is preliminary data.</text>
</comment>
<dbReference type="RefSeq" id="WP_164331375.1">
    <property type="nucleotide sequence ID" value="NZ_JARAKF010000001.1"/>
</dbReference>
<evidence type="ECO:0000313" key="4">
    <source>
        <dbReference type="Proteomes" id="UP001257627"/>
    </source>
</evidence>
<keyword evidence="4" id="KW-1185">Reference proteome</keyword>
<sequence length="119" mass="12722">MGTPQERGIDLGDALREWVARLASLLVATQHMSEALRSVGPSNGARAPESYAQVFDTIDTFVAAGVATGTIRSDLETADVVLAMGGLLRLDVTGDWKARPTDRSGSSWTAYRPGHIRIP</sequence>
<organism evidence="3 4">
    <name type="scientific">Streptomyces mirabilis</name>
    <dbReference type="NCBI Taxonomy" id="68239"/>
    <lineage>
        <taxon>Bacteria</taxon>
        <taxon>Bacillati</taxon>
        <taxon>Actinomycetota</taxon>
        <taxon>Actinomycetes</taxon>
        <taxon>Kitasatosporales</taxon>
        <taxon>Streptomycetaceae</taxon>
        <taxon>Streptomyces</taxon>
    </lineage>
</organism>
<feature type="domain" description="Transcriptional regulator SbtR-like C-terminal" evidence="2">
    <location>
        <begin position="12"/>
        <end position="91"/>
    </location>
</feature>
<name>A0ABU3V3F4_9ACTN</name>
<dbReference type="Proteomes" id="UP001257627">
    <property type="component" value="Unassembled WGS sequence"/>
</dbReference>
<evidence type="ECO:0000256" key="1">
    <source>
        <dbReference type="SAM" id="MobiDB-lite"/>
    </source>
</evidence>
<dbReference type="SUPFAM" id="SSF48498">
    <property type="entry name" value="Tetracyclin repressor-like, C-terminal domain"/>
    <property type="match status" value="1"/>
</dbReference>
<accession>A0ABU3V3F4</accession>
<dbReference type="InterPro" id="IPR049445">
    <property type="entry name" value="TetR_SbtR-like_C"/>
</dbReference>
<dbReference type="Pfam" id="PF21597">
    <property type="entry name" value="TetR_C_43"/>
    <property type="match status" value="1"/>
</dbReference>